<dbReference type="Pfam" id="PF00376">
    <property type="entry name" value="MerR"/>
    <property type="match status" value="1"/>
</dbReference>
<keyword evidence="4" id="KW-1185">Reference proteome</keyword>
<dbReference type="Proteomes" id="UP001208054">
    <property type="component" value="Unassembled WGS sequence"/>
</dbReference>
<dbReference type="CDD" id="cd01109">
    <property type="entry name" value="HTH_YyaN"/>
    <property type="match status" value="1"/>
</dbReference>
<dbReference type="InterPro" id="IPR047057">
    <property type="entry name" value="MerR_fam"/>
</dbReference>
<dbReference type="InterPro" id="IPR009061">
    <property type="entry name" value="DNA-bd_dom_put_sf"/>
</dbReference>
<dbReference type="PANTHER" id="PTHR30204">
    <property type="entry name" value="REDOX-CYCLING DRUG-SENSING TRANSCRIPTIONAL ACTIVATOR SOXR"/>
    <property type="match status" value="1"/>
</dbReference>
<protein>
    <submittedName>
        <fullName evidence="3">MerR family transcriptional regulator</fullName>
    </submittedName>
</protein>
<name>A0ABT2XCK7_9GAMM</name>
<dbReference type="InterPro" id="IPR000551">
    <property type="entry name" value="MerR-type_HTH_dom"/>
</dbReference>
<evidence type="ECO:0000259" key="2">
    <source>
        <dbReference type="PROSITE" id="PS50937"/>
    </source>
</evidence>
<dbReference type="EMBL" id="JAHWBK010000003">
    <property type="protein sequence ID" value="MCV0323668.1"/>
    <property type="molecule type" value="Genomic_DNA"/>
</dbReference>
<dbReference type="PANTHER" id="PTHR30204:SF98">
    <property type="entry name" value="HTH-TYPE TRANSCRIPTIONAL REGULATOR ADHR"/>
    <property type="match status" value="1"/>
</dbReference>
<gene>
    <name evidence="3" type="ORF">KYJ44_05010</name>
</gene>
<feature type="domain" description="HTH merR-type" evidence="2">
    <location>
        <begin position="4"/>
        <end position="73"/>
    </location>
</feature>
<dbReference type="PROSITE" id="PS50937">
    <property type="entry name" value="HTH_MERR_2"/>
    <property type="match status" value="1"/>
</dbReference>
<dbReference type="SUPFAM" id="SSF46955">
    <property type="entry name" value="Putative DNA-binding domain"/>
    <property type="match status" value="1"/>
</dbReference>
<dbReference type="SMART" id="SM00422">
    <property type="entry name" value="HTH_MERR"/>
    <property type="match status" value="1"/>
</dbReference>
<sequence>MESHLTIDQVSRRTGLSAYTLRYYERIGLIAPISRAVGGRRCYLTSDLAWIEFLLRLRMTNMPIGKMQAFAKLRSAGDSTVADRRRFLEEYLIEVLSKIEAMDRSVEVLRAKIDYYRSLETSLI</sequence>
<keyword evidence="1" id="KW-0238">DNA-binding</keyword>
<organism evidence="3 4">
    <name type="scientific">Stenotrophomonas riyadhensis</name>
    <dbReference type="NCBI Taxonomy" id="2859893"/>
    <lineage>
        <taxon>Bacteria</taxon>
        <taxon>Pseudomonadati</taxon>
        <taxon>Pseudomonadota</taxon>
        <taxon>Gammaproteobacteria</taxon>
        <taxon>Lysobacterales</taxon>
        <taxon>Lysobacteraceae</taxon>
        <taxon>Stenotrophomonas</taxon>
    </lineage>
</organism>
<evidence type="ECO:0000256" key="1">
    <source>
        <dbReference type="ARBA" id="ARBA00023125"/>
    </source>
</evidence>
<accession>A0ABT2XCK7</accession>
<evidence type="ECO:0000313" key="3">
    <source>
        <dbReference type="EMBL" id="MCV0323668.1"/>
    </source>
</evidence>
<evidence type="ECO:0000313" key="4">
    <source>
        <dbReference type="Proteomes" id="UP001208054"/>
    </source>
</evidence>
<reference evidence="3 4" key="1">
    <citation type="submission" date="2021-07" db="EMBL/GenBank/DDBJ databases">
        <title>Clinical implication of Pseudomonas aeruginosa: further insight on the antimicrobial resistance.</title>
        <authorList>
            <person name="Macori G."/>
            <person name="Fanning S."/>
            <person name="Alqahtani A."/>
        </authorList>
    </citation>
    <scope>NUCLEOTIDE SEQUENCE [LARGE SCALE GENOMIC DNA]</scope>
    <source>
        <strain evidence="3 4">CFS3442</strain>
    </source>
</reference>
<comment type="caution">
    <text evidence="3">The sequence shown here is derived from an EMBL/GenBank/DDBJ whole genome shotgun (WGS) entry which is preliminary data.</text>
</comment>
<dbReference type="RefSeq" id="WP_110712403.1">
    <property type="nucleotide sequence ID" value="NZ_JAHWBK010000003.1"/>
</dbReference>
<proteinExistence type="predicted"/>
<dbReference type="Gene3D" id="1.10.1660.10">
    <property type="match status" value="1"/>
</dbReference>